<reference evidence="1" key="1">
    <citation type="submission" date="2025-08" db="UniProtKB">
        <authorList>
            <consortium name="Ensembl"/>
        </authorList>
    </citation>
    <scope>IDENTIFICATION</scope>
</reference>
<reference evidence="1" key="2">
    <citation type="submission" date="2025-09" db="UniProtKB">
        <authorList>
            <consortium name="Ensembl"/>
        </authorList>
    </citation>
    <scope>IDENTIFICATION</scope>
</reference>
<name>A0A8C0GCF7_CHEAB</name>
<dbReference type="Proteomes" id="UP000694404">
    <property type="component" value="Unplaced"/>
</dbReference>
<dbReference type="Ensembl" id="ENSCABT00000005694.1">
    <property type="protein sequence ID" value="ENSCABP00000005232.1"/>
    <property type="gene ID" value="ENSCABG00000003925.1"/>
</dbReference>
<sequence>MQNPGRDTVTQDNQSRLSICTKSSFASRQQPTVMLTNVLRTEIGRKYTQSQLITDANLSDVDKLQSDRPPSSSVASLEILQILNPPLQNLFISKRQPKVILKNVLRMKIGRKYIKRQLITDANLSDADKLLSGQPPSSSVGTHSQASSFPDIKSLGQRHLSLSLSPLPPPPPGCTVPCLHCEFPSKSD</sequence>
<dbReference type="GeneTree" id="ENSGT00940000157308"/>
<evidence type="ECO:0000313" key="1">
    <source>
        <dbReference type="Ensembl" id="ENSCABP00000005232.1"/>
    </source>
</evidence>
<proteinExistence type="predicted"/>
<dbReference type="AlphaFoldDB" id="A0A8C0GCF7"/>
<evidence type="ECO:0000313" key="2">
    <source>
        <dbReference type="Proteomes" id="UP000694404"/>
    </source>
</evidence>
<protein>
    <submittedName>
        <fullName evidence="1">SUMO specific peptidase 7</fullName>
    </submittedName>
</protein>
<gene>
    <name evidence="1" type="primary">SENP7</name>
</gene>
<accession>A0A8C0GCF7</accession>
<keyword evidence="2" id="KW-1185">Reference proteome</keyword>
<organism evidence="1 2">
    <name type="scientific">Chelonoidis abingdonii</name>
    <name type="common">Abingdon island giant tortoise</name>
    <name type="synonym">Testudo abingdonii</name>
    <dbReference type="NCBI Taxonomy" id="106734"/>
    <lineage>
        <taxon>Eukaryota</taxon>
        <taxon>Metazoa</taxon>
        <taxon>Chordata</taxon>
        <taxon>Craniata</taxon>
        <taxon>Vertebrata</taxon>
        <taxon>Euteleostomi</taxon>
        <taxon>Archelosauria</taxon>
        <taxon>Testudinata</taxon>
        <taxon>Testudines</taxon>
        <taxon>Cryptodira</taxon>
        <taxon>Durocryptodira</taxon>
        <taxon>Testudinoidea</taxon>
        <taxon>Testudinidae</taxon>
        <taxon>Chelonoidis</taxon>
    </lineage>
</organism>